<reference evidence="1 2" key="1">
    <citation type="journal article" date="2014" name="Genome Announc.">
        <title>Draft Genome Sequence of Geobacillus thermopakistaniensis Strain MAS1.</title>
        <authorList>
            <person name="Siddiqui M.A."/>
            <person name="Rashid N."/>
            <person name="Ayyampalayam S."/>
            <person name="Whitman W.B."/>
        </authorList>
    </citation>
    <scope>NUCLEOTIDE SEQUENCE [LARGE SCALE GENOMIC DNA]</scope>
    <source>
        <strain evidence="1 2">MAS1</strain>
    </source>
</reference>
<proteinExistence type="predicted"/>
<organism evidence="1 2">
    <name type="scientific">Geobacillus thermopakistaniensis (strain MAS1)</name>
    <dbReference type="NCBI Taxonomy" id="1408282"/>
    <lineage>
        <taxon>Bacteria</taxon>
        <taxon>Bacillati</taxon>
        <taxon>Bacillota</taxon>
        <taxon>Bacilli</taxon>
        <taxon>Bacillales</taxon>
        <taxon>Anoxybacillaceae</taxon>
        <taxon>Geobacillus</taxon>
    </lineage>
</organism>
<name>A0A7U9P7F3_GEOTM</name>
<dbReference type="Proteomes" id="UP000018339">
    <property type="component" value="Unassembled WGS sequence"/>
</dbReference>
<dbReference type="EMBL" id="AYSF01000030">
    <property type="protein sequence ID" value="ESU73365.1"/>
    <property type="molecule type" value="Genomic_DNA"/>
</dbReference>
<comment type="caution">
    <text evidence="1">The sequence shown here is derived from an EMBL/GenBank/DDBJ whole genome shotgun (WGS) entry which is preliminary data.</text>
</comment>
<evidence type="ECO:0000313" key="2">
    <source>
        <dbReference type="Proteomes" id="UP000018339"/>
    </source>
</evidence>
<protein>
    <submittedName>
        <fullName evidence="1">Uncharacterized protein</fullName>
    </submittedName>
</protein>
<gene>
    <name evidence="1" type="ORF">T260_03220</name>
</gene>
<sequence length="59" mass="6428">MPLSAKGSQPNARGSFPRATCPQENRPFFFFCPNHGVNCGIIKAETIGRDGGAAWDEKF</sequence>
<accession>A0A7U9P7F3</accession>
<evidence type="ECO:0000313" key="1">
    <source>
        <dbReference type="EMBL" id="ESU73365.1"/>
    </source>
</evidence>
<dbReference type="AlphaFoldDB" id="A0A7U9P7F3"/>
<keyword evidence="2" id="KW-1185">Reference proteome</keyword>